<dbReference type="Pfam" id="PF00078">
    <property type="entry name" value="RVT_1"/>
    <property type="match status" value="1"/>
</dbReference>
<dbReference type="InterPro" id="IPR043502">
    <property type="entry name" value="DNA/RNA_pol_sf"/>
</dbReference>
<gene>
    <name evidence="2" type="ORF">Tci_355131</name>
</gene>
<dbReference type="AlphaFoldDB" id="A0A699HBF1"/>
<accession>A0A699HBF1</accession>
<dbReference type="PANTHER" id="PTHR46890:SF48">
    <property type="entry name" value="RNA-DIRECTED DNA POLYMERASE"/>
    <property type="match status" value="1"/>
</dbReference>
<organism evidence="2">
    <name type="scientific">Tanacetum cinerariifolium</name>
    <name type="common">Dalmatian daisy</name>
    <name type="synonym">Chrysanthemum cinerariifolium</name>
    <dbReference type="NCBI Taxonomy" id="118510"/>
    <lineage>
        <taxon>Eukaryota</taxon>
        <taxon>Viridiplantae</taxon>
        <taxon>Streptophyta</taxon>
        <taxon>Embryophyta</taxon>
        <taxon>Tracheophyta</taxon>
        <taxon>Spermatophyta</taxon>
        <taxon>Magnoliopsida</taxon>
        <taxon>eudicotyledons</taxon>
        <taxon>Gunneridae</taxon>
        <taxon>Pentapetalae</taxon>
        <taxon>asterids</taxon>
        <taxon>campanulids</taxon>
        <taxon>Asterales</taxon>
        <taxon>Asteraceae</taxon>
        <taxon>Asteroideae</taxon>
        <taxon>Anthemideae</taxon>
        <taxon>Anthemidinae</taxon>
        <taxon>Tanacetum</taxon>
    </lineage>
</organism>
<name>A0A699HBF1_TANCI</name>
<evidence type="ECO:0000259" key="1">
    <source>
        <dbReference type="Pfam" id="PF00078"/>
    </source>
</evidence>
<feature type="domain" description="Reverse transcriptase" evidence="1">
    <location>
        <begin position="269"/>
        <end position="368"/>
    </location>
</feature>
<evidence type="ECO:0000313" key="2">
    <source>
        <dbReference type="EMBL" id="GEX83156.1"/>
    </source>
</evidence>
<dbReference type="InterPro" id="IPR052343">
    <property type="entry name" value="Retrotransposon-Effector_Assoc"/>
</dbReference>
<protein>
    <recommendedName>
        <fullName evidence="1">Reverse transcriptase domain-containing protein</fullName>
    </recommendedName>
</protein>
<dbReference type="InterPro" id="IPR000477">
    <property type="entry name" value="RT_dom"/>
</dbReference>
<proteinExistence type="predicted"/>
<dbReference type="CDD" id="cd01650">
    <property type="entry name" value="RT_nLTR_like"/>
    <property type="match status" value="1"/>
</dbReference>
<dbReference type="PANTHER" id="PTHR46890">
    <property type="entry name" value="NON-LTR RETROLELEMENT REVERSE TRANSCRIPTASE-LIKE PROTEIN-RELATED"/>
    <property type="match status" value="1"/>
</dbReference>
<sequence>MMNYFKRLWEADREKERDKRLDDMEGLVKDAIDDDNKVDDSLLHRKYSNERIYCSFIYADNKGDFNVTLKPDEHSAGSSIISGDIPSLIIPHYFVKKKKSFKFANFIADKKEFVPLVTKCLFNDIDEFHMFKLAKKLKGLKKHLKGLQWKNGNIFERVEKLRSKLKETQMNINKFPFDSKIKELAVTTLEEFNEAIIDEEKQYFSKALTNDEVVAMVSDVSDHEVKSVMFSIKDCKSPCPDGFTACFFKKAWEINSTLIALIPIVYHPKVVNEFRPISCCNVLYKCIRKVLTNRNNESLNKLVNLNQSAFIKGRNIQDNILLTHEILKGYNRKGRSKLYALKIDIAKAYDTMSWEFLRNVLIKFGFHMKMNATNSPVFKFHPGCKDLKLTHLCFAIDLLAIFHKSVDSVKVIKESIEDFSRVSGLELNLNKRTIFFGNVKAGDQRSTLNVLPFSVGKFLIKYLGVHLITKRLGREECKQLIDRVKYKVDD</sequence>
<dbReference type="EMBL" id="BKCJ010133008">
    <property type="protein sequence ID" value="GEX83156.1"/>
    <property type="molecule type" value="Genomic_DNA"/>
</dbReference>
<comment type="caution">
    <text evidence="2">The sequence shown here is derived from an EMBL/GenBank/DDBJ whole genome shotgun (WGS) entry which is preliminary data.</text>
</comment>
<reference evidence="2" key="1">
    <citation type="journal article" date="2019" name="Sci. Rep.">
        <title>Draft genome of Tanacetum cinerariifolium, the natural source of mosquito coil.</title>
        <authorList>
            <person name="Yamashiro T."/>
            <person name="Shiraishi A."/>
            <person name="Satake H."/>
            <person name="Nakayama K."/>
        </authorList>
    </citation>
    <scope>NUCLEOTIDE SEQUENCE</scope>
</reference>
<dbReference type="SUPFAM" id="SSF56672">
    <property type="entry name" value="DNA/RNA polymerases"/>
    <property type="match status" value="1"/>
</dbReference>